<dbReference type="Pfam" id="PF09648">
    <property type="entry name" value="YycI"/>
    <property type="match status" value="1"/>
</dbReference>
<dbReference type="Proteomes" id="UP000241639">
    <property type="component" value="Unassembled WGS sequence"/>
</dbReference>
<evidence type="ECO:0000256" key="1">
    <source>
        <dbReference type="SAM" id="MobiDB-lite"/>
    </source>
</evidence>
<accession>A0A2T4Z4Q0</accession>
<dbReference type="AlphaFoldDB" id="A0A2T4Z4Q0"/>
<keyword evidence="4" id="KW-1185">Reference proteome</keyword>
<dbReference type="RefSeq" id="WP_107728164.1">
    <property type="nucleotide sequence ID" value="NZ_PZZP01000002.1"/>
</dbReference>
<evidence type="ECO:0000313" key="4">
    <source>
        <dbReference type="Proteomes" id="UP000241639"/>
    </source>
</evidence>
<evidence type="ECO:0000259" key="2">
    <source>
        <dbReference type="Pfam" id="PF09648"/>
    </source>
</evidence>
<proteinExistence type="predicted"/>
<comment type="caution">
    <text evidence="3">The sequence shown here is derived from an EMBL/GenBank/DDBJ whole genome shotgun (WGS) entry which is preliminary data.</text>
</comment>
<sequence>MDWSKAKTILILAFLALNLFLAGQLLEAQKEQSEDRNSTESTKRELNQLAQDKGITILPVDRPTNAPQVAYLEATPTDTATKWTAEPDGSSSKTWNPPTIPVEDWKKQVENWRDYRYHADDSNPVQRVYYQYWRDRPLFDASLTVQVEEGLISAIRFTHFAIEQNNAAQPGVTADTALLSLIESGKLSKGETITAVELGYHGSSYEATVRVLSPVWRIQTDKKVYYVNAITGVSEVATAETTEGHDKQRE</sequence>
<gene>
    <name evidence="3" type="ORF">C8J48_3197</name>
</gene>
<protein>
    <submittedName>
        <fullName evidence="3">Regulatory protein YycI of two-component signal transduction system YycFG</fullName>
    </submittedName>
</protein>
<organism evidence="3 4">
    <name type="scientific">Desmospora activa DSM 45169</name>
    <dbReference type="NCBI Taxonomy" id="1121389"/>
    <lineage>
        <taxon>Bacteria</taxon>
        <taxon>Bacillati</taxon>
        <taxon>Bacillota</taxon>
        <taxon>Bacilli</taxon>
        <taxon>Bacillales</taxon>
        <taxon>Thermoactinomycetaceae</taxon>
        <taxon>Desmospora</taxon>
    </lineage>
</organism>
<name>A0A2T4Z4Q0_9BACL</name>
<dbReference type="Gene3D" id="2.40.128.690">
    <property type="entry name" value="YycH protein, domain 3-like"/>
    <property type="match status" value="1"/>
</dbReference>
<dbReference type="GO" id="GO:0016020">
    <property type="term" value="C:membrane"/>
    <property type="evidence" value="ECO:0007669"/>
    <property type="project" value="InterPro"/>
</dbReference>
<evidence type="ECO:0000313" key="3">
    <source>
        <dbReference type="EMBL" id="PTM56872.1"/>
    </source>
</evidence>
<feature type="domain" description="Regulatory protein YycH-like" evidence="2">
    <location>
        <begin position="106"/>
        <end position="230"/>
    </location>
</feature>
<dbReference type="EMBL" id="PZZP01000002">
    <property type="protein sequence ID" value="PTM56872.1"/>
    <property type="molecule type" value="Genomic_DNA"/>
</dbReference>
<dbReference type="InterPro" id="IPR018604">
    <property type="entry name" value="YycI-like"/>
</dbReference>
<dbReference type="OrthoDB" id="2388036at2"/>
<reference evidence="3 4" key="1">
    <citation type="submission" date="2018-04" db="EMBL/GenBank/DDBJ databases">
        <title>Genomic Encyclopedia of Archaeal and Bacterial Type Strains, Phase II (KMG-II): from individual species to whole genera.</title>
        <authorList>
            <person name="Goeker M."/>
        </authorList>
    </citation>
    <scope>NUCLEOTIDE SEQUENCE [LARGE SCALE GENOMIC DNA]</scope>
    <source>
        <strain evidence="3 4">DSM 45169</strain>
    </source>
</reference>
<feature type="region of interest" description="Disordered" evidence="1">
    <location>
        <begin position="74"/>
        <end position="99"/>
    </location>
</feature>